<protein>
    <submittedName>
        <fullName evidence="3">Uncharacterized protein</fullName>
    </submittedName>
</protein>
<keyword evidence="1" id="KW-0812">Transmembrane</keyword>
<sequence>MAQFSSLCIFLIFVGYSSGAKILAEPSEISGGEETEVTANGDPRFGFSQPYIPLDGIITNFNGTSLGNATIPVNFSPFATSALLAKKGLLAVLTLIKAILPQALLAVIFVISVIVVIGYLFGLLTDWGSPLLVRGENIFEPDIYRRNAFENDHNKFRPVLQGIDDHKYKYSQVSQD</sequence>
<proteinExistence type="predicted"/>
<feature type="chain" id="PRO_5035311665" evidence="2">
    <location>
        <begin position="20"/>
        <end position="176"/>
    </location>
</feature>
<comment type="caution">
    <text evidence="3">The sequence shown here is derived from an EMBL/GenBank/DDBJ whole genome shotgun (WGS) entry which is preliminary data.</text>
</comment>
<evidence type="ECO:0000313" key="3">
    <source>
        <dbReference type="EMBL" id="CAG7719781.1"/>
    </source>
</evidence>
<dbReference type="AlphaFoldDB" id="A0A8J2JGP8"/>
<name>A0A8J2JGP8_9HEXA</name>
<gene>
    <name evidence="3" type="ORF">AFUS01_LOCUS9087</name>
</gene>
<keyword evidence="2" id="KW-0732">Signal</keyword>
<organism evidence="3 4">
    <name type="scientific">Allacma fusca</name>
    <dbReference type="NCBI Taxonomy" id="39272"/>
    <lineage>
        <taxon>Eukaryota</taxon>
        <taxon>Metazoa</taxon>
        <taxon>Ecdysozoa</taxon>
        <taxon>Arthropoda</taxon>
        <taxon>Hexapoda</taxon>
        <taxon>Collembola</taxon>
        <taxon>Symphypleona</taxon>
        <taxon>Sminthuridae</taxon>
        <taxon>Allacma</taxon>
    </lineage>
</organism>
<accession>A0A8J2JGP8</accession>
<keyword evidence="1" id="KW-1133">Transmembrane helix</keyword>
<evidence type="ECO:0000256" key="1">
    <source>
        <dbReference type="SAM" id="Phobius"/>
    </source>
</evidence>
<keyword evidence="4" id="KW-1185">Reference proteome</keyword>
<feature type="transmembrane region" description="Helical" evidence="1">
    <location>
        <begin position="103"/>
        <end position="124"/>
    </location>
</feature>
<reference evidence="3" key="1">
    <citation type="submission" date="2021-06" db="EMBL/GenBank/DDBJ databases">
        <authorList>
            <person name="Hodson N. C."/>
            <person name="Mongue J. A."/>
            <person name="Jaron S. K."/>
        </authorList>
    </citation>
    <scope>NUCLEOTIDE SEQUENCE</scope>
</reference>
<evidence type="ECO:0000313" key="4">
    <source>
        <dbReference type="Proteomes" id="UP000708208"/>
    </source>
</evidence>
<feature type="signal peptide" evidence="2">
    <location>
        <begin position="1"/>
        <end position="19"/>
    </location>
</feature>
<dbReference type="Proteomes" id="UP000708208">
    <property type="component" value="Unassembled WGS sequence"/>
</dbReference>
<dbReference type="EMBL" id="CAJVCH010064493">
    <property type="protein sequence ID" value="CAG7719781.1"/>
    <property type="molecule type" value="Genomic_DNA"/>
</dbReference>
<keyword evidence="1" id="KW-0472">Membrane</keyword>
<evidence type="ECO:0000256" key="2">
    <source>
        <dbReference type="SAM" id="SignalP"/>
    </source>
</evidence>